<dbReference type="PANTHER" id="PTHR46586">
    <property type="entry name" value="ANKYRIN REPEAT-CONTAINING PROTEIN"/>
    <property type="match status" value="1"/>
</dbReference>
<protein>
    <submittedName>
        <fullName evidence="1">Uncharacterized protein</fullName>
    </submittedName>
</protein>
<comment type="caution">
    <text evidence="1">The sequence shown here is derived from an EMBL/GenBank/DDBJ whole genome shotgun (WGS) entry which is preliminary data.</text>
</comment>
<dbReference type="Gene3D" id="1.25.40.20">
    <property type="entry name" value="Ankyrin repeat-containing domain"/>
    <property type="match status" value="2"/>
</dbReference>
<dbReference type="Pfam" id="PF12796">
    <property type="entry name" value="Ank_2"/>
    <property type="match status" value="1"/>
</dbReference>
<dbReference type="EMBL" id="NBNE01014841">
    <property type="protein sequence ID" value="OWY94142.1"/>
    <property type="molecule type" value="Genomic_DNA"/>
</dbReference>
<dbReference type="AlphaFoldDB" id="A0A225UM18"/>
<organism evidence="1 2">
    <name type="scientific">Phytophthora megakarya</name>
    <dbReference type="NCBI Taxonomy" id="4795"/>
    <lineage>
        <taxon>Eukaryota</taxon>
        <taxon>Sar</taxon>
        <taxon>Stramenopiles</taxon>
        <taxon>Oomycota</taxon>
        <taxon>Peronosporomycetes</taxon>
        <taxon>Peronosporales</taxon>
        <taxon>Peronosporaceae</taxon>
        <taxon>Phytophthora</taxon>
    </lineage>
</organism>
<dbReference type="InterPro" id="IPR036770">
    <property type="entry name" value="Ankyrin_rpt-contain_sf"/>
</dbReference>
<dbReference type="Proteomes" id="UP000198211">
    <property type="component" value="Unassembled WGS sequence"/>
</dbReference>
<dbReference type="SUPFAM" id="SSF48403">
    <property type="entry name" value="Ankyrin repeat"/>
    <property type="match status" value="1"/>
</dbReference>
<keyword evidence="2" id="KW-1185">Reference proteome</keyword>
<dbReference type="InterPro" id="IPR052050">
    <property type="entry name" value="SecEffector_AnkRepeat"/>
</dbReference>
<reference evidence="2" key="1">
    <citation type="submission" date="2017-03" db="EMBL/GenBank/DDBJ databases">
        <title>Phytopthora megakarya and P. palmivora, two closely related causual agents of cacao black pod achieved similar genome size and gene model numbers by different mechanisms.</title>
        <authorList>
            <person name="Ali S."/>
            <person name="Shao J."/>
            <person name="Larry D.J."/>
            <person name="Kronmiller B."/>
            <person name="Shen D."/>
            <person name="Strem M.D."/>
            <person name="Melnick R.L."/>
            <person name="Guiltinan M.J."/>
            <person name="Tyler B.M."/>
            <person name="Meinhardt L.W."/>
            <person name="Bailey B.A."/>
        </authorList>
    </citation>
    <scope>NUCLEOTIDE SEQUENCE [LARGE SCALE GENOMIC DNA]</scope>
    <source>
        <strain evidence="2">zdho120</strain>
    </source>
</reference>
<sequence>MIGASAEYGHLETVKFFYDLDDGKVETDSWWCDAADPIYYAAEGGHLAVIEWILTNRSPKCTVGILEKAAANNHLDVVKWLHSNRSEGCALWAIAGAARNGHVDMMQWLHVNYPNKFNSWCTGATYGAAEHGHLKAIKWLYEKLREDHACEAIDKAIRTDHIHVADWLQSRFPEFVVGSSVEPHKQLVYVTARANTFETLLYLHVRCAYVFTPSFLQRLRRDLTLFIDDLPLITSWLDEHYPVDI</sequence>
<evidence type="ECO:0000313" key="1">
    <source>
        <dbReference type="EMBL" id="OWY94142.1"/>
    </source>
</evidence>
<gene>
    <name evidence="1" type="ORF">PHMEG_00036214</name>
</gene>
<proteinExistence type="predicted"/>
<accession>A0A225UM18</accession>
<dbReference type="OrthoDB" id="194358at2759"/>
<dbReference type="InterPro" id="IPR002110">
    <property type="entry name" value="Ankyrin_rpt"/>
</dbReference>
<name>A0A225UM18_9STRA</name>
<dbReference type="PANTHER" id="PTHR46586:SF3">
    <property type="entry name" value="ANKYRIN REPEAT-CONTAINING PROTEIN"/>
    <property type="match status" value="1"/>
</dbReference>
<dbReference type="STRING" id="4795.A0A225UM18"/>
<evidence type="ECO:0000313" key="2">
    <source>
        <dbReference type="Proteomes" id="UP000198211"/>
    </source>
</evidence>